<dbReference type="RefSeq" id="WP_183358910.1">
    <property type="nucleotide sequence ID" value="NZ_BAABKR010000003.1"/>
</dbReference>
<comment type="caution">
    <text evidence="1">The sequence shown here is derived from an EMBL/GenBank/DDBJ whole genome shotgun (WGS) entry which is preliminary data.</text>
</comment>
<reference evidence="1 2" key="1">
    <citation type="submission" date="2020-08" db="EMBL/GenBank/DDBJ databases">
        <title>Sequencing the genomes of 1000 actinobacteria strains.</title>
        <authorList>
            <person name="Klenk H.-P."/>
        </authorList>
    </citation>
    <scope>NUCLEOTIDE SEQUENCE [LARGE SCALE GENOMIC DNA]</scope>
    <source>
        <strain evidence="1 2">DSM 28238</strain>
    </source>
</reference>
<evidence type="ECO:0000313" key="1">
    <source>
        <dbReference type="EMBL" id="MBB3668523.1"/>
    </source>
</evidence>
<evidence type="ECO:0000313" key="2">
    <source>
        <dbReference type="Proteomes" id="UP000547528"/>
    </source>
</evidence>
<keyword evidence="2" id="KW-1185">Reference proteome</keyword>
<gene>
    <name evidence="1" type="ORF">FHX47_002165</name>
</gene>
<protein>
    <submittedName>
        <fullName evidence="1">Uncharacterized protein</fullName>
    </submittedName>
</protein>
<name>A0A7W5TVH1_9MICC</name>
<organism evidence="1 2">
    <name type="scientific">Garicola koreensis</name>
    <dbReference type="NCBI Taxonomy" id="1262554"/>
    <lineage>
        <taxon>Bacteria</taxon>
        <taxon>Bacillati</taxon>
        <taxon>Actinomycetota</taxon>
        <taxon>Actinomycetes</taxon>
        <taxon>Micrococcales</taxon>
        <taxon>Micrococcaceae</taxon>
        <taxon>Garicola</taxon>
    </lineage>
</organism>
<dbReference type="AlphaFoldDB" id="A0A7W5TVH1"/>
<dbReference type="EMBL" id="JACIBT010000027">
    <property type="protein sequence ID" value="MBB3668523.1"/>
    <property type="molecule type" value="Genomic_DNA"/>
</dbReference>
<proteinExistence type="predicted"/>
<dbReference type="Proteomes" id="UP000547528">
    <property type="component" value="Unassembled WGS sequence"/>
</dbReference>
<sequence length="266" mass="28935">MVNGRSVEPEDLANHWDSDSTISLSVSAAAPSADLAKFGKPQLVLNAACSETAESVTSQSLFTVGSTRSQATTTIELEGSRLAEQLKLRVTLTAPYGDEAWLSRRIIAERRAEHIDLQAGLRGFPTTSMSFKAANRRQSPWLLSISATELSDPFAHSIQLVLNEDYSRVEELIEGQAQPHVETSLHAAIIRSLVQTARRLADDSGDDANLEAAVLEFPHSIAAAADKASRDFLKRPITWAVSSLRSHPEYVEAMIDSAVGALKEKR</sequence>
<accession>A0A7W5TVH1</accession>